<dbReference type="SUPFAM" id="SSF81321">
    <property type="entry name" value="Family A G protein-coupled receptor-like"/>
    <property type="match status" value="1"/>
</dbReference>
<feature type="region of interest" description="Disordered" evidence="8">
    <location>
        <begin position="18"/>
        <end position="38"/>
    </location>
</feature>
<evidence type="ECO:0000256" key="1">
    <source>
        <dbReference type="ARBA" id="ARBA00004141"/>
    </source>
</evidence>
<feature type="transmembrane region" description="Helical" evidence="9">
    <location>
        <begin position="203"/>
        <end position="224"/>
    </location>
</feature>
<comment type="subcellular location">
    <subcellularLocation>
        <location evidence="1">Membrane</location>
        <topology evidence="1">Multi-pass membrane protein</topology>
    </subcellularLocation>
</comment>
<keyword evidence="2 9" id="KW-0812">Transmembrane</keyword>
<dbReference type="PANTHER" id="PTHR11334">
    <property type="entry name" value="MAS-RELATED G-PROTEIN COUPLED RECEPTOR"/>
    <property type="match status" value="1"/>
</dbReference>
<dbReference type="Proteomes" id="UP000694408">
    <property type="component" value="Unplaced"/>
</dbReference>
<sequence>MAWHGMHISLLPTESFPLQGAAEEPHGPSLDSPSTDCPSTLTTARGHIPLPAQCPSMEVTTVSPSPASPTEGDDLCETDVTSVAIHSVALPICLCGLAGNGTVIGLLSLKTSNSCIFNLALTDFLLLLFAIPSALLILMEDISCSPVLPLMYMNFVFQLSVFSCYWTLYQLMCVSNERYLLNFFKLYCRCDPPLRLWWEHCQAAVISMNTIILLLFAAPMLVSSTVDFINAKRGSQQQQPKRRDIVLVITVLLTLILSLCNFLQQLGYIAVSSQVVFLLTCINSSIKPFIYFFLGRCWRPCSMESLRLSLQRVFEEQKKNTACENHATRDTGV</sequence>
<evidence type="ECO:0000313" key="10">
    <source>
        <dbReference type="Ensembl" id="ENSJHYP00000006674.1"/>
    </source>
</evidence>
<evidence type="ECO:0000256" key="9">
    <source>
        <dbReference type="SAM" id="Phobius"/>
    </source>
</evidence>
<keyword evidence="4" id="KW-0297">G-protein coupled receptor</keyword>
<organism evidence="10 11">
    <name type="scientific">Junco hyemalis</name>
    <name type="common">Dark-eyed junco</name>
    <dbReference type="NCBI Taxonomy" id="40217"/>
    <lineage>
        <taxon>Eukaryota</taxon>
        <taxon>Metazoa</taxon>
        <taxon>Chordata</taxon>
        <taxon>Craniata</taxon>
        <taxon>Vertebrata</taxon>
        <taxon>Euteleostomi</taxon>
        <taxon>Archelosauria</taxon>
        <taxon>Archosauria</taxon>
        <taxon>Dinosauria</taxon>
        <taxon>Saurischia</taxon>
        <taxon>Theropoda</taxon>
        <taxon>Coelurosauria</taxon>
        <taxon>Aves</taxon>
        <taxon>Neognathae</taxon>
        <taxon>Neoaves</taxon>
        <taxon>Telluraves</taxon>
        <taxon>Australaves</taxon>
        <taxon>Passeriformes</taxon>
        <taxon>Passerellidae</taxon>
        <taxon>Junco</taxon>
    </lineage>
</organism>
<dbReference type="Gene3D" id="1.20.1070.10">
    <property type="entry name" value="Rhodopsin 7-helix transmembrane proteins"/>
    <property type="match status" value="2"/>
</dbReference>
<reference evidence="10" key="1">
    <citation type="submission" date="2025-08" db="UniProtKB">
        <authorList>
            <consortium name="Ensembl"/>
        </authorList>
    </citation>
    <scope>IDENTIFICATION</scope>
</reference>
<evidence type="ECO:0000256" key="3">
    <source>
        <dbReference type="ARBA" id="ARBA00022989"/>
    </source>
</evidence>
<evidence type="ECO:0008006" key="12">
    <source>
        <dbReference type="Google" id="ProtNLM"/>
    </source>
</evidence>
<feature type="transmembrane region" description="Helical" evidence="9">
    <location>
        <begin position="276"/>
        <end position="294"/>
    </location>
</feature>
<evidence type="ECO:0000256" key="8">
    <source>
        <dbReference type="SAM" id="MobiDB-lite"/>
    </source>
</evidence>
<evidence type="ECO:0000256" key="6">
    <source>
        <dbReference type="ARBA" id="ARBA00023170"/>
    </source>
</evidence>
<dbReference type="InterPro" id="IPR026234">
    <property type="entry name" value="MRGPCRFAMILY"/>
</dbReference>
<dbReference type="PANTHER" id="PTHR11334:SF68">
    <property type="entry name" value="G-PROTEIN COUPLED RECEPTORS FAMILY 1 PROFILE DOMAIN-CONTAINING PROTEIN-RELATED"/>
    <property type="match status" value="1"/>
</dbReference>
<dbReference type="InterPro" id="IPR000276">
    <property type="entry name" value="GPCR_Rhodpsn"/>
</dbReference>
<dbReference type="AlphaFoldDB" id="A0A8C5IQX1"/>
<keyword evidence="7" id="KW-0807">Transducer</keyword>
<evidence type="ECO:0000256" key="4">
    <source>
        <dbReference type="ARBA" id="ARBA00023040"/>
    </source>
</evidence>
<keyword evidence="5 9" id="KW-0472">Membrane</keyword>
<feature type="transmembrane region" description="Helical" evidence="9">
    <location>
        <begin position="116"/>
        <end position="138"/>
    </location>
</feature>
<dbReference type="PRINTS" id="PR00237">
    <property type="entry name" value="GPCRRHODOPSN"/>
</dbReference>
<dbReference type="OMA" id="ACENHAT"/>
<dbReference type="GO" id="GO:0005886">
    <property type="term" value="C:plasma membrane"/>
    <property type="evidence" value="ECO:0007669"/>
    <property type="project" value="TreeGrafter"/>
</dbReference>
<dbReference type="GO" id="GO:0004930">
    <property type="term" value="F:G protein-coupled receptor activity"/>
    <property type="evidence" value="ECO:0007669"/>
    <property type="project" value="UniProtKB-KW"/>
</dbReference>
<evidence type="ECO:0000256" key="7">
    <source>
        <dbReference type="ARBA" id="ARBA00023224"/>
    </source>
</evidence>
<keyword evidence="3 9" id="KW-1133">Transmembrane helix</keyword>
<protein>
    <recommendedName>
        <fullName evidence="12">G-protein coupled receptors family 1 profile domain-containing protein</fullName>
    </recommendedName>
</protein>
<evidence type="ECO:0000313" key="11">
    <source>
        <dbReference type="Proteomes" id="UP000694408"/>
    </source>
</evidence>
<name>A0A8C5IQX1_JUNHY</name>
<dbReference type="Ensembl" id="ENSJHYT00000008147.1">
    <property type="protein sequence ID" value="ENSJHYP00000006674.1"/>
    <property type="gene ID" value="ENSJHYG00000005347.1"/>
</dbReference>
<keyword evidence="6" id="KW-0675">Receptor</keyword>
<evidence type="ECO:0000256" key="2">
    <source>
        <dbReference type="ARBA" id="ARBA00022692"/>
    </source>
</evidence>
<reference evidence="10" key="2">
    <citation type="submission" date="2025-09" db="UniProtKB">
        <authorList>
            <consortium name="Ensembl"/>
        </authorList>
    </citation>
    <scope>IDENTIFICATION</scope>
</reference>
<feature type="transmembrane region" description="Helical" evidence="9">
    <location>
        <begin position="245"/>
        <end position="264"/>
    </location>
</feature>
<accession>A0A8C5IQX1</accession>
<evidence type="ECO:0000256" key="5">
    <source>
        <dbReference type="ARBA" id="ARBA00023136"/>
    </source>
</evidence>
<proteinExistence type="predicted"/>
<keyword evidence="11" id="KW-1185">Reference proteome</keyword>
<feature type="transmembrane region" description="Helical" evidence="9">
    <location>
        <begin position="150"/>
        <end position="169"/>
    </location>
</feature>